<dbReference type="InterPro" id="IPR011256">
    <property type="entry name" value="Reg_factor_effector_dom_sf"/>
</dbReference>
<keyword evidence="1" id="KW-0805">Transcription regulation</keyword>
<evidence type="ECO:0000256" key="2">
    <source>
        <dbReference type="ARBA" id="ARBA00023125"/>
    </source>
</evidence>
<dbReference type="InterPro" id="IPR029441">
    <property type="entry name" value="Cass2"/>
</dbReference>
<accession>A0A7K2IZA0</accession>
<dbReference type="SMART" id="SM00342">
    <property type="entry name" value="HTH_ARAC"/>
    <property type="match status" value="1"/>
</dbReference>
<dbReference type="SMART" id="SM00871">
    <property type="entry name" value="AraC_E_bind"/>
    <property type="match status" value="1"/>
</dbReference>
<dbReference type="GO" id="GO:0043565">
    <property type="term" value="F:sequence-specific DNA binding"/>
    <property type="evidence" value="ECO:0007669"/>
    <property type="project" value="InterPro"/>
</dbReference>
<evidence type="ECO:0000313" key="5">
    <source>
        <dbReference type="EMBL" id="MYR35289.1"/>
    </source>
</evidence>
<dbReference type="EMBL" id="WWHY01000001">
    <property type="protein sequence ID" value="MYR35289.1"/>
    <property type="molecule type" value="Genomic_DNA"/>
</dbReference>
<keyword evidence="3" id="KW-0804">Transcription</keyword>
<evidence type="ECO:0000256" key="1">
    <source>
        <dbReference type="ARBA" id="ARBA00023015"/>
    </source>
</evidence>
<dbReference type="InterPro" id="IPR009057">
    <property type="entry name" value="Homeodomain-like_sf"/>
</dbReference>
<keyword evidence="2" id="KW-0238">DNA-binding</keyword>
<dbReference type="Pfam" id="PF12833">
    <property type="entry name" value="HTH_18"/>
    <property type="match status" value="1"/>
</dbReference>
<dbReference type="PANTHER" id="PTHR47504:SF5">
    <property type="entry name" value="RIGHT ORIGIN-BINDING PROTEIN"/>
    <property type="match status" value="1"/>
</dbReference>
<feature type="domain" description="HTH araC/xylS-type" evidence="4">
    <location>
        <begin position="6"/>
        <end position="104"/>
    </location>
</feature>
<evidence type="ECO:0000313" key="6">
    <source>
        <dbReference type="Proteomes" id="UP000467124"/>
    </source>
</evidence>
<dbReference type="InterPro" id="IPR010499">
    <property type="entry name" value="AraC_E-bd"/>
</dbReference>
<dbReference type="SUPFAM" id="SSF46689">
    <property type="entry name" value="Homeodomain-like"/>
    <property type="match status" value="2"/>
</dbReference>
<dbReference type="PROSITE" id="PS01124">
    <property type="entry name" value="HTH_ARAC_FAMILY_2"/>
    <property type="match status" value="1"/>
</dbReference>
<dbReference type="GO" id="GO:0003700">
    <property type="term" value="F:DNA-binding transcription factor activity"/>
    <property type="evidence" value="ECO:0007669"/>
    <property type="project" value="InterPro"/>
</dbReference>
<name>A0A7K2IZA0_9ACTN</name>
<evidence type="ECO:0000259" key="4">
    <source>
        <dbReference type="PROSITE" id="PS01124"/>
    </source>
</evidence>
<dbReference type="Proteomes" id="UP000467124">
    <property type="component" value="Unassembled WGS sequence"/>
</dbReference>
<comment type="caution">
    <text evidence="5">The sequence shown here is derived from an EMBL/GenBank/DDBJ whole genome shotgun (WGS) entry which is preliminary data.</text>
</comment>
<proteinExistence type="predicted"/>
<gene>
    <name evidence="5" type="ORF">GTW20_24250</name>
</gene>
<dbReference type="PANTHER" id="PTHR47504">
    <property type="entry name" value="RIGHT ORIGIN-BINDING PROTEIN"/>
    <property type="match status" value="1"/>
</dbReference>
<dbReference type="Gene3D" id="1.10.10.60">
    <property type="entry name" value="Homeodomain-like"/>
    <property type="match status" value="2"/>
</dbReference>
<sequence length="291" mass="32414">MLDRLNEALERVERNLDEPVDVAAMARTVLVSEHHFRRMFSVLAGMPISEYARRRRLTLAGAEVLRGEATLLDIAVRYGYGSAEAFARAFRAMHGVGPGQARREGAALDSQSRLTFHLTVEGNTTMRYRIVEKEAFRLTGPGARVPIVCEGENETMTAFVKGIDDATWRRIDALSDQEPRGILGVTSKVKVAGGEAEETDFLQAAATSSDEVPEGMESLEVPAGTWAVFPFERYSFPEEIQRIWAYAFGEWFPSNPAYLHAEGPDMLRVEYEGHEEGLASGELWMPVRRTA</sequence>
<dbReference type="SUPFAM" id="SSF55136">
    <property type="entry name" value="Probable bacterial effector-binding domain"/>
    <property type="match status" value="1"/>
</dbReference>
<evidence type="ECO:0000256" key="3">
    <source>
        <dbReference type="ARBA" id="ARBA00023163"/>
    </source>
</evidence>
<dbReference type="RefSeq" id="WP_161111992.1">
    <property type="nucleotide sequence ID" value="NZ_JBEYGQ010000007.1"/>
</dbReference>
<dbReference type="AlphaFoldDB" id="A0A7K2IZA0"/>
<dbReference type="Pfam" id="PF14526">
    <property type="entry name" value="Cass2"/>
    <property type="match status" value="1"/>
</dbReference>
<dbReference type="InterPro" id="IPR018060">
    <property type="entry name" value="HTH_AraC"/>
</dbReference>
<dbReference type="InterPro" id="IPR050959">
    <property type="entry name" value="MarA-like"/>
</dbReference>
<reference evidence="5 6" key="1">
    <citation type="journal article" date="2019" name="Nat. Commun.">
        <title>The antimicrobial potential of Streptomyces from insect microbiomes.</title>
        <authorList>
            <person name="Chevrette M.G."/>
            <person name="Carlson C.M."/>
            <person name="Ortega H.E."/>
            <person name="Thomas C."/>
            <person name="Ananiev G.E."/>
            <person name="Barns K.J."/>
            <person name="Book A.J."/>
            <person name="Cagnazzo J."/>
            <person name="Carlos C."/>
            <person name="Flanigan W."/>
            <person name="Grubbs K.J."/>
            <person name="Horn H.A."/>
            <person name="Hoffmann F.M."/>
            <person name="Klassen J.L."/>
            <person name="Knack J.J."/>
            <person name="Lewin G.R."/>
            <person name="McDonald B.R."/>
            <person name="Muller L."/>
            <person name="Melo W.G.P."/>
            <person name="Pinto-Tomas A.A."/>
            <person name="Schmitz A."/>
            <person name="Wendt-Pienkowski E."/>
            <person name="Wildman S."/>
            <person name="Zhao M."/>
            <person name="Zhang F."/>
            <person name="Bugni T.S."/>
            <person name="Andes D.R."/>
            <person name="Pupo M.T."/>
            <person name="Currie C.R."/>
        </authorList>
    </citation>
    <scope>NUCLEOTIDE SEQUENCE [LARGE SCALE GENOMIC DNA]</scope>
    <source>
        <strain evidence="5 6">SID5840</strain>
    </source>
</reference>
<protein>
    <submittedName>
        <fullName evidence="5">Helix-turn-helix domain-containing protein</fullName>
    </submittedName>
</protein>
<dbReference type="Gene3D" id="3.20.80.10">
    <property type="entry name" value="Regulatory factor, effector binding domain"/>
    <property type="match status" value="1"/>
</dbReference>
<organism evidence="5 6">
    <name type="scientific">Nocardiopsis alba</name>
    <dbReference type="NCBI Taxonomy" id="53437"/>
    <lineage>
        <taxon>Bacteria</taxon>
        <taxon>Bacillati</taxon>
        <taxon>Actinomycetota</taxon>
        <taxon>Actinomycetes</taxon>
        <taxon>Streptosporangiales</taxon>
        <taxon>Nocardiopsidaceae</taxon>
        <taxon>Nocardiopsis</taxon>
    </lineage>
</organism>